<dbReference type="OrthoDB" id="5516148at2"/>
<feature type="domain" description="DUF2326" evidence="2">
    <location>
        <begin position="450"/>
        <end position="584"/>
    </location>
</feature>
<dbReference type="AlphaFoldDB" id="A0A1H5XN47"/>
<sequence>MIYRIYSSLPSFKQLEFGPGLNVLLADKESKAKSKQTRNGAGKSSTLEIIHFVCAGECDKDSIFKMPELAGHRFGLEFDLGGQVVRAERSGSEPGDVIVNASSFGDWPVKPELSEEKQEWILNVKSWDRVLGHFMFGLDASAKRGQSAYAPTFRSLFPYFVRREPGGFSKPYLYFLQSKPVQWQVAVSFLLGLDWTIPQDWQKVRDSEDSIKKLKAAVGEGDLAEVVGKKAELRAEIASKSKELAKFQSRISGFQVLPDFREYEQRAGELTNELSRLSADNTLDDELILDLETAIEDEHTPQISELEKVYKEAGLVLPGVALRAFNDVKLFHESVVLNRKSYLNSEIQAARQRIASRERRKASLDAERQACFGLLSSHGALEQFLKLQAEYGKKVAELDLLQRRFAAAEQIEEGLAKAKIRRQQLLLRLQQDYSEQADQLNKVIVTFQEISSELYEKPALFTPSETTNGPTFNVEVQGERSPGIGHMQIYTFDMMLCQLAASKGLGPGFLVHDSHLFDPVDSRQVGAALALGQRFAAAYNVQYIVTFNSDKEIEYPRGFDVTPFHVPTKLTDATLTGGLFGIRFA</sequence>
<keyword evidence="5" id="KW-1185">Reference proteome</keyword>
<evidence type="ECO:0000259" key="2">
    <source>
        <dbReference type="Pfam" id="PF10088"/>
    </source>
</evidence>
<proteinExistence type="predicted"/>
<dbReference type="Gene3D" id="3.40.50.300">
    <property type="entry name" value="P-loop containing nucleotide triphosphate hydrolases"/>
    <property type="match status" value="1"/>
</dbReference>
<accession>A0A1H5XN47</accession>
<reference evidence="4 5" key="1">
    <citation type="submission" date="2016-10" db="EMBL/GenBank/DDBJ databases">
        <authorList>
            <person name="de Groot N.N."/>
        </authorList>
    </citation>
    <scope>NUCLEOTIDE SEQUENCE [LARGE SCALE GENOMIC DNA]</scope>
    <source>
        <strain evidence="4 5">DSM 22489</strain>
    </source>
</reference>
<dbReference type="RefSeq" id="WP_103932814.1">
    <property type="nucleotide sequence ID" value="NZ_FNVA01000003.1"/>
</dbReference>
<keyword evidence="1" id="KW-0175">Coiled coil</keyword>
<dbReference type="EMBL" id="FNVA01000003">
    <property type="protein sequence ID" value="SEG12925.1"/>
    <property type="molecule type" value="Genomic_DNA"/>
</dbReference>
<dbReference type="Pfam" id="PF20275">
    <property type="entry name" value="CTD10"/>
    <property type="match status" value="1"/>
</dbReference>
<dbReference type="InterPro" id="IPR027417">
    <property type="entry name" value="P-loop_NTPase"/>
</dbReference>
<dbReference type="InterPro" id="IPR018760">
    <property type="entry name" value="DUF2326"/>
</dbReference>
<evidence type="ECO:0000256" key="1">
    <source>
        <dbReference type="SAM" id="Coils"/>
    </source>
</evidence>
<evidence type="ECO:0000259" key="3">
    <source>
        <dbReference type="Pfam" id="PF20275"/>
    </source>
</evidence>
<evidence type="ECO:0000313" key="5">
    <source>
        <dbReference type="Proteomes" id="UP000236728"/>
    </source>
</evidence>
<feature type="coiled-coil region" evidence="1">
    <location>
        <begin position="223"/>
        <end position="280"/>
    </location>
</feature>
<dbReference type="Proteomes" id="UP000236728">
    <property type="component" value="Unassembled WGS sequence"/>
</dbReference>
<dbReference type="Pfam" id="PF10088">
    <property type="entry name" value="DUF2326"/>
    <property type="match status" value="1"/>
</dbReference>
<name>A0A1H5XN47_9BACT</name>
<evidence type="ECO:0000313" key="4">
    <source>
        <dbReference type="EMBL" id="SEG12925.1"/>
    </source>
</evidence>
<protein>
    <submittedName>
        <fullName evidence="4">Uncharacterized protein YydD, contains DUF2326 domain</fullName>
    </submittedName>
</protein>
<dbReference type="InterPro" id="IPR046919">
    <property type="entry name" value="ABC-3C_CTD10"/>
</dbReference>
<gene>
    <name evidence="4" type="ORF">SAMN05421819_1885</name>
</gene>
<organism evidence="4 5">
    <name type="scientific">Bryocella elongata</name>
    <dbReference type="NCBI Taxonomy" id="863522"/>
    <lineage>
        <taxon>Bacteria</taxon>
        <taxon>Pseudomonadati</taxon>
        <taxon>Acidobacteriota</taxon>
        <taxon>Terriglobia</taxon>
        <taxon>Terriglobales</taxon>
        <taxon>Acidobacteriaceae</taxon>
        <taxon>Bryocella</taxon>
    </lineage>
</organism>
<feature type="domain" description="ABC-three component systems C-terminal" evidence="3">
    <location>
        <begin position="288"/>
        <end position="412"/>
    </location>
</feature>